<proteinExistence type="predicted"/>
<dbReference type="InterPro" id="IPR029476">
    <property type="entry name" value="DNase_NucA_NucB"/>
</dbReference>
<evidence type="ECO:0000259" key="2">
    <source>
        <dbReference type="Pfam" id="PF14040"/>
    </source>
</evidence>
<gene>
    <name evidence="3" type="ORF">J3D65DRAFT_625228</name>
</gene>
<reference evidence="3 4" key="1">
    <citation type="submission" date="2024-04" db="EMBL/GenBank/DDBJ databases">
        <title>Phyllosticta paracitricarpa is synonymous to the EU quarantine fungus P. citricarpa based on phylogenomic analyses.</title>
        <authorList>
            <consortium name="Lawrence Berkeley National Laboratory"/>
            <person name="Van ingen-buijs V.A."/>
            <person name="Van westerhoven A.C."/>
            <person name="Haridas S."/>
            <person name="Skiadas P."/>
            <person name="Martin F."/>
            <person name="Groenewald J.Z."/>
            <person name="Crous P.W."/>
            <person name="Seidl M.F."/>
        </authorList>
    </citation>
    <scope>NUCLEOTIDE SEQUENCE [LARGE SCALE GENOMIC DNA]</scope>
    <source>
        <strain evidence="3 4">CPC 17464</strain>
    </source>
</reference>
<evidence type="ECO:0000313" key="4">
    <source>
        <dbReference type="Proteomes" id="UP001360953"/>
    </source>
</evidence>
<sequence>MVAESPTTCCDIFPFAFAIAFVGESGQADHRRRTAAPDMRLLAQVALLGSAGMALAFSNALHRRTPPPNNPDDLMIFLCNEIPEICKNMCFGAYCQYIGERLRYDKPDSAEMARRSQAAGCGAPDDNRCAKSDPPLQCDQYPFLSTVSTKKKMPDRVSRCVPGDQNTKQSSIINAFYKSSYCRDGPCEFTVSFSNPGGVKYCEAYYDRSDCDKKEDVQVVGPGDDKIPKSEDPGPGIGGPEGPEGEPEQRMRARGDEQQSPPTQFKLDSGLEIFVPGGAFIGQRAFIVVALDQSLWDEQVRTHQPDPDLSVDEFDYMLDNLQVIEFTVTEQIG</sequence>
<dbReference type="EMBL" id="JBBPEH010000006">
    <property type="protein sequence ID" value="KAK7537347.1"/>
    <property type="molecule type" value="Genomic_DNA"/>
</dbReference>
<feature type="domain" description="Deoxyribonuclease NucA/NucB" evidence="2">
    <location>
        <begin position="89"/>
        <end position="185"/>
    </location>
</feature>
<feature type="compositionally biased region" description="Basic and acidic residues" evidence="1">
    <location>
        <begin position="215"/>
        <end position="232"/>
    </location>
</feature>
<dbReference type="Pfam" id="PF14040">
    <property type="entry name" value="DNase_NucA_NucB"/>
    <property type="match status" value="1"/>
</dbReference>
<protein>
    <recommendedName>
        <fullName evidence="2">Deoxyribonuclease NucA/NucB domain-containing protein</fullName>
    </recommendedName>
</protein>
<feature type="region of interest" description="Disordered" evidence="1">
    <location>
        <begin position="215"/>
        <end position="264"/>
    </location>
</feature>
<evidence type="ECO:0000313" key="3">
    <source>
        <dbReference type="EMBL" id="KAK7537347.1"/>
    </source>
</evidence>
<organism evidence="3 4">
    <name type="scientific">Phyllosticta citribraziliensis</name>
    <dbReference type="NCBI Taxonomy" id="989973"/>
    <lineage>
        <taxon>Eukaryota</taxon>
        <taxon>Fungi</taxon>
        <taxon>Dikarya</taxon>
        <taxon>Ascomycota</taxon>
        <taxon>Pezizomycotina</taxon>
        <taxon>Dothideomycetes</taxon>
        <taxon>Dothideomycetes incertae sedis</taxon>
        <taxon>Botryosphaeriales</taxon>
        <taxon>Phyllostictaceae</taxon>
        <taxon>Phyllosticta</taxon>
    </lineage>
</organism>
<feature type="compositionally biased region" description="Basic and acidic residues" evidence="1">
    <location>
        <begin position="247"/>
        <end position="257"/>
    </location>
</feature>
<dbReference type="RefSeq" id="XP_066655498.1">
    <property type="nucleotide sequence ID" value="XM_066800321.1"/>
</dbReference>
<accession>A0ABR1LU79</accession>
<dbReference type="Proteomes" id="UP001360953">
    <property type="component" value="Unassembled WGS sequence"/>
</dbReference>
<evidence type="ECO:0000256" key="1">
    <source>
        <dbReference type="SAM" id="MobiDB-lite"/>
    </source>
</evidence>
<keyword evidence="4" id="KW-1185">Reference proteome</keyword>
<name>A0ABR1LU79_9PEZI</name>
<dbReference type="GeneID" id="92033227"/>
<comment type="caution">
    <text evidence="3">The sequence shown here is derived from an EMBL/GenBank/DDBJ whole genome shotgun (WGS) entry which is preliminary data.</text>
</comment>